<dbReference type="EMBL" id="AMQM01002677">
    <property type="status" value="NOT_ANNOTATED_CDS"/>
    <property type="molecule type" value="Genomic_DNA"/>
</dbReference>
<dbReference type="AlphaFoldDB" id="T1EZ16"/>
<evidence type="ECO:0000313" key="3">
    <source>
        <dbReference type="EnsemblMetazoa" id="HelroP167118"/>
    </source>
</evidence>
<dbReference type="CTD" id="20201816"/>
<dbReference type="Proteomes" id="UP000015101">
    <property type="component" value="Unassembled WGS sequence"/>
</dbReference>
<evidence type="ECO:0000313" key="2">
    <source>
        <dbReference type="EMBL" id="ESO10612.1"/>
    </source>
</evidence>
<sequence length="163" mass="19128">MIHCTFYQLKVLPYKTIQKWKPLIILIIIILLLTNQLFNHIQLKAARSYPTYHFAYLEELIPEPFLSKILRENPKMCRYGIPCSYWNNLNAGDDDNNACDIVDDVIDLRVIVMSFSRSRSLKVLLRSLDDLLLDGDRAAMEIWIDRRDRLTHTDKQAPCICML</sequence>
<dbReference type="RefSeq" id="XP_009010881.1">
    <property type="nucleotide sequence ID" value="XM_009012633.1"/>
</dbReference>
<dbReference type="EMBL" id="KB095858">
    <property type="protein sequence ID" value="ESO10612.1"/>
    <property type="molecule type" value="Genomic_DNA"/>
</dbReference>
<keyword evidence="1" id="KW-1133">Transmembrane helix</keyword>
<proteinExistence type="predicted"/>
<keyword evidence="4" id="KW-1185">Reference proteome</keyword>
<dbReference type="EnsemblMetazoa" id="HelroT167118">
    <property type="protein sequence ID" value="HelroP167118"/>
    <property type="gene ID" value="HelroG167118"/>
</dbReference>
<reference evidence="4" key="1">
    <citation type="submission" date="2012-12" db="EMBL/GenBank/DDBJ databases">
        <authorList>
            <person name="Hellsten U."/>
            <person name="Grimwood J."/>
            <person name="Chapman J.A."/>
            <person name="Shapiro H."/>
            <person name="Aerts A."/>
            <person name="Otillar R.P."/>
            <person name="Terry A.Y."/>
            <person name="Boore J.L."/>
            <person name="Simakov O."/>
            <person name="Marletaz F."/>
            <person name="Cho S.-J."/>
            <person name="Edsinger-Gonzales E."/>
            <person name="Havlak P."/>
            <person name="Kuo D.-H."/>
            <person name="Larsson T."/>
            <person name="Lv J."/>
            <person name="Arendt D."/>
            <person name="Savage R."/>
            <person name="Osoegawa K."/>
            <person name="de Jong P."/>
            <person name="Lindberg D.R."/>
            <person name="Seaver E.C."/>
            <person name="Weisblat D.A."/>
            <person name="Putnam N.H."/>
            <person name="Grigoriev I.V."/>
            <person name="Rokhsar D.S."/>
        </authorList>
    </citation>
    <scope>NUCLEOTIDE SEQUENCE</scope>
</reference>
<accession>T1EZ16</accession>
<organism evidence="3 4">
    <name type="scientific">Helobdella robusta</name>
    <name type="common">Californian leech</name>
    <dbReference type="NCBI Taxonomy" id="6412"/>
    <lineage>
        <taxon>Eukaryota</taxon>
        <taxon>Metazoa</taxon>
        <taxon>Spiralia</taxon>
        <taxon>Lophotrochozoa</taxon>
        <taxon>Annelida</taxon>
        <taxon>Clitellata</taxon>
        <taxon>Hirudinea</taxon>
        <taxon>Rhynchobdellida</taxon>
        <taxon>Glossiphoniidae</taxon>
        <taxon>Helobdella</taxon>
    </lineage>
</organism>
<keyword evidence="1" id="KW-0472">Membrane</keyword>
<name>T1EZ16_HELRO</name>
<dbReference type="HOGENOM" id="CLU_1628838_0_0_1"/>
<protein>
    <submittedName>
        <fullName evidence="2 3">Uncharacterized protein</fullName>
    </submittedName>
</protein>
<dbReference type="GeneID" id="20201816"/>
<evidence type="ECO:0000256" key="1">
    <source>
        <dbReference type="SAM" id="Phobius"/>
    </source>
</evidence>
<gene>
    <name evidence="3" type="primary">20201816</name>
    <name evidence="2" type="ORF">HELRODRAFT_167118</name>
</gene>
<keyword evidence="1" id="KW-0812">Transmembrane</keyword>
<dbReference type="KEGG" id="hro:HELRODRAFT_167118"/>
<reference evidence="2 4" key="2">
    <citation type="journal article" date="2013" name="Nature">
        <title>Insights into bilaterian evolution from three spiralian genomes.</title>
        <authorList>
            <person name="Simakov O."/>
            <person name="Marletaz F."/>
            <person name="Cho S.J."/>
            <person name="Edsinger-Gonzales E."/>
            <person name="Havlak P."/>
            <person name="Hellsten U."/>
            <person name="Kuo D.H."/>
            <person name="Larsson T."/>
            <person name="Lv J."/>
            <person name="Arendt D."/>
            <person name="Savage R."/>
            <person name="Osoegawa K."/>
            <person name="de Jong P."/>
            <person name="Grimwood J."/>
            <person name="Chapman J.A."/>
            <person name="Shapiro H."/>
            <person name="Aerts A."/>
            <person name="Otillar R.P."/>
            <person name="Terry A.Y."/>
            <person name="Boore J.L."/>
            <person name="Grigoriev I.V."/>
            <person name="Lindberg D.R."/>
            <person name="Seaver E.C."/>
            <person name="Weisblat D.A."/>
            <person name="Putnam N.H."/>
            <person name="Rokhsar D.S."/>
        </authorList>
    </citation>
    <scope>NUCLEOTIDE SEQUENCE</scope>
</reference>
<dbReference type="InParanoid" id="T1EZ16"/>
<feature type="transmembrane region" description="Helical" evidence="1">
    <location>
        <begin position="20"/>
        <end position="38"/>
    </location>
</feature>
<evidence type="ECO:0000313" key="4">
    <source>
        <dbReference type="Proteomes" id="UP000015101"/>
    </source>
</evidence>
<reference evidence="3" key="3">
    <citation type="submission" date="2015-06" db="UniProtKB">
        <authorList>
            <consortium name="EnsemblMetazoa"/>
        </authorList>
    </citation>
    <scope>IDENTIFICATION</scope>
</reference>